<dbReference type="AlphaFoldDB" id="A0A7W3JMD0"/>
<keyword evidence="4" id="KW-1185">Reference proteome</keyword>
<proteinExistence type="predicted"/>
<evidence type="ECO:0000313" key="3">
    <source>
        <dbReference type="EMBL" id="MBA8815526.1"/>
    </source>
</evidence>
<evidence type="ECO:0008006" key="5">
    <source>
        <dbReference type="Google" id="ProtNLM"/>
    </source>
</evidence>
<name>A0A7W3JMD0_9MICO</name>
<reference evidence="3 4" key="1">
    <citation type="submission" date="2020-07" db="EMBL/GenBank/DDBJ databases">
        <title>Sequencing the genomes of 1000 actinobacteria strains.</title>
        <authorList>
            <person name="Klenk H.-P."/>
        </authorList>
    </citation>
    <scope>NUCLEOTIDE SEQUENCE [LARGE SCALE GENOMIC DNA]</scope>
    <source>
        <strain evidence="3 4">DSM 27576</strain>
    </source>
</reference>
<evidence type="ECO:0000256" key="2">
    <source>
        <dbReference type="SAM" id="SignalP"/>
    </source>
</evidence>
<keyword evidence="1" id="KW-0472">Membrane</keyword>
<feature type="signal peptide" evidence="2">
    <location>
        <begin position="1"/>
        <end position="27"/>
    </location>
</feature>
<comment type="caution">
    <text evidence="3">The sequence shown here is derived from an EMBL/GenBank/DDBJ whole genome shotgun (WGS) entry which is preliminary data.</text>
</comment>
<evidence type="ECO:0000256" key="1">
    <source>
        <dbReference type="SAM" id="Phobius"/>
    </source>
</evidence>
<keyword evidence="2" id="KW-0732">Signal</keyword>
<dbReference type="Proteomes" id="UP000526083">
    <property type="component" value="Unassembled WGS sequence"/>
</dbReference>
<feature type="chain" id="PRO_5031323246" description="TQXA domain-containing protein" evidence="2">
    <location>
        <begin position="28"/>
        <end position="832"/>
    </location>
</feature>
<gene>
    <name evidence="3" type="ORF">FHX48_000578</name>
</gene>
<organism evidence="3 4">
    <name type="scientific">Microbacterium halimionae</name>
    <dbReference type="NCBI Taxonomy" id="1526413"/>
    <lineage>
        <taxon>Bacteria</taxon>
        <taxon>Bacillati</taxon>
        <taxon>Actinomycetota</taxon>
        <taxon>Actinomycetes</taxon>
        <taxon>Micrococcales</taxon>
        <taxon>Microbacteriaceae</taxon>
        <taxon>Microbacterium</taxon>
    </lineage>
</organism>
<dbReference type="EMBL" id="JACGWY010000001">
    <property type="protein sequence ID" value="MBA8815526.1"/>
    <property type="molecule type" value="Genomic_DNA"/>
</dbReference>
<keyword evidence="1" id="KW-1133">Transmembrane helix</keyword>
<keyword evidence="1" id="KW-0812">Transmembrane</keyword>
<protein>
    <recommendedName>
        <fullName evidence="5">TQXA domain-containing protein</fullName>
    </recommendedName>
</protein>
<sequence>MRRILVAIVIVAALATGGILISLPVQAASQGSGFGTWAPTSTYGWHGSMVVGGVHTYCIVPGQPAPTGNTVDHGISSSAAGLSTEQLTGINLLISKYGQTSDPVQAASVGWAVKAIANWNETLHAFGYQGDSLQGAIHWTFSSLAPEHDQAVQDLAASYYTEATNTPASPSSGSGSLELTINQQDPMRGTLTAQTDVPNASGKLTLENGVFAQNGSASIETAVPGTSYEIQAHAPTAGTPFRVRASGAFSGGFAGAVRHYSTPGGQDTAGPAGRVEVSMAAEDAVDRETTFSPVITTQVVSRYVAGGTYSDDVTFASAEGAWARNGAGEYLPISAVATVYRTESEPVLSDEVPSDAEEVGTLALTSETSSGPTVPYRVESEWEFPEPGFYTAVWKIDATTQSEEVAATLPDDYSWTEQFGEVSQVTMVTAISSRAQHVAAVGGAMTDDIIVEGVVPLGGLFVTASVFRAPEDVEPANACVPENLVWQTTEPVPVPESGTITIEAPQVPDFGTYYWQEHATDTDGRTVHLGACGIENETTTAPLPTVTTTALPEADFGAAITDTAHVAGPVPQSGATELTFEVYRAEEDVDPAAACTPETLVETTAPITVTAEGDHVSPGVRAHHDGTYYWIEYLWYSPAGGGERRLLSQGECGLENETTTVTAPDVVTTALERAGVDEPFYDTAKVTGLAADTDAEIVFYVFHNERDTPPVCTDDTLEFETASVPITGSGEYRSPDVSSPTSGTKHWIAELRYRTSPDTETQVLVRGTCGEEHESTIVSDLAVTGPFDGNGMTLRHLGAVGAAALAIGFGLLAISRARRTRSGRFVATLESR</sequence>
<feature type="transmembrane region" description="Helical" evidence="1">
    <location>
        <begin position="796"/>
        <end position="814"/>
    </location>
</feature>
<evidence type="ECO:0000313" key="4">
    <source>
        <dbReference type="Proteomes" id="UP000526083"/>
    </source>
</evidence>
<accession>A0A7W3JMD0</accession>
<dbReference type="RefSeq" id="WP_167048430.1">
    <property type="nucleotide sequence ID" value="NZ_JAAOZB010000002.1"/>
</dbReference>